<proteinExistence type="predicted"/>
<dbReference type="InterPro" id="IPR016181">
    <property type="entry name" value="Acyl_CoA_acyltransferase"/>
</dbReference>
<accession>A0A6C0KGH4</accession>
<dbReference type="GO" id="GO:0016747">
    <property type="term" value="F:acyltransferase activity, transferring groups other than amino-acyl groups"/>
    <property type="evidence" value="ECO:0007669"/>
    <property type="project" value="InterPro"/>
</dbReference>
<dbReference type="InterPro" id="IPR000182">
    <property type="entry name" value="GNAT_dom"/>
</dbReference>
<name>A0A6C0KGH4_9ZZZZ</name>
<dbReference type="AlphaFoldDB" id="A0A6C0KGH4"/>
<dbReference type="PROSITE" id="PS51186">
    <property type="entry name" value="GNAT"/>
    <property type="match status" value="1"/>
</dbReference>
<evidence type="ECO:0000259" key="1">
    <source>
        <dbReference type="PROSITE" id="PS51186"/>
    </source>
</evidence>
<reference evidence="2" key="1">
    <citation type="journal article" date="2020" name="Nature">
        <title>Giant virus diversity and host interactions through global metagenomics.</title>
        <authorList>
            <person name="Schulz F."/>
            <person name="Roux S."/>
            <person name="Paez-Espino D."/>
            <person name="Jungbluth S."/>
            <person name="Walsh D.A."/>
            <person name="Denef V.J."/>
            <person name="McMahon K.D."/>
            <person name="Konstantinidis K.T."/>
            <person name="Eloe-Fadrosh E.A."/>
            <person name="Kyrpides N.C."/>
            <person name="Woyke T."/>
        </authorList>
    </citation>
    <scope>NUCLEOTIDE SEQUENCE</scope>
    <source>
        <strain evidence="2">GVMAG-S-1103017-68</strain>
    </source>
</reference>
<evidence type="ECO:0000313" key="2">
    <source>
        <dbReference type="EMBL" id="QHU15374.1"/>
    </source>
</evidence>
<organism evidence="2">
    <name type="scientific">viral metagenome</name>
    <dbReference type="NCBI Taxonomy" id="1070528"/>
    <lineage>
        <taxon>unclassified sequences</taxon>
        <taxon>metagenomes</taxon>
        <taxon>organismal metagenomes</taxon>
    </lineage>
</organism>
<dbReference type="CDD" id="cd04301">
    <property type="entry name" value="NAT_SF"/>
    <property type="match status" value="1"/>
</dbReference>
<dbReference type="SUPFAM" id="SSF55729">
    <property type="entry name" value="Acyl-CoA N-acyltransferases (Nat)"/>
    <property type="match status" value="1"/>
</dbReference>
<dbReference type="Pfam" id="PF13508">
    <property type="entry name" value="Acetyltransf_7"/>
    <property type="match status" value="1"/>
</dbReference>
<protein>
    <recommendedName>
        <fullName evidence="1">N-acetyltransferase domain-containing protein</fullName>
    </recommendedName>
</protein>
<sequence length="211" mass="23426">MVDYSKWDKLAGELSDEDDPVNGVIATEKPITQAVRTGVILSHTLQDALQPVGSDDIRRFCAITPYAHTPALCRGTMGINTAPLMWLEARLEGILVGIAMLMIKGGAMAIQHMLVRPDEQNKGVGTQLLGYIQRRNANKMTILLSVRNDARVARFFTTRGFQYCCNETILRKHWKKPRTKADAPHKEHSGVLATCKLSVDEALAYSTLFCL</sequence>
<dbReference type="Gene3D" id="3.40.630.30">
    <property type="match status" value="1"/>
</dbReference>
<dbReference type="EMBL" id="MN740855">
    <property type="protein sequence ID" value="QHU15374.1"/>
    <property type="molecule type" value="Genomic_DNA"/>
</dbReference>
<feature type="domain" description="N-acetyltransferase" evidence="1">
    <location>
        <begin position="47"/>
        <end position="179"/>
    </location>
</feature>